<gene>
    <name evidence="1" type="ORF">C5167_031670</name>
</gene>
<dbReference type="Proteomes" id="UP000316621">
    <property type="component" value="Chromosome 7"/>
</dbReference>
<proteinExistence type="predicted"/>
<keyword evidence="2" id="KW-1185">Reference proteome</keyword>
<sequence>MDAKGSMICTVGKKRRCYENSELGFEISEEEKGIPLSHEDLMVIRVVYIDSREIKEASESFSSIMSWVGVVFVFGKDLLDVRKMGSCCVCCSFSQRNQIKVSLKWHAYVYTG</sequence>
<name>A0A4Y7K4Z9_PAPSO</name>
<dbReference type="EMBL" id="CM010721">
    <property type="protein sequence ID" value="RZC68433.1"/>
    <property type="molecule type" value="Genomic_DNA"/>
</dbReference>
<accession>A0A4Y7K4Z9</accession>
<evidence type="ECO:0000313" key="1">
    <source>
        <dbReference type="EMBL" id="RZC68433.1"/>
    </source>
</evidence>
<organism evidence="1 2">
    <name type="scientific">Papaver somniferum</name>
    <name type="common">Opium poppy</name>
    <dbReference type="NCBI Taxonomy" id="3469"/>
    <lineage>
        <taxon>Eukaryota</taxon>
        <taxon>Viridiplantae</taxon>
        <taxon>Streptophyta</taxon>
        <taxon>Embryophyta</taxon>
        <taxon>Tracheophyta</taxon>
        <taxon>Spermatophyta</taxon>
        <taxon>Magnoliopsida</taxon>
        <taxon>Ranunculales</taxon>
        <taxon>Papaveraceae</taxon>
        <taxon>Papaveroideae</taxon>
        <taxon>Papaver</taxon>
    </lineage>
</organism>
<protein>
    <submittedName>
        <fullName evidence="1">Uncharacterized protein</fullName>
    </submittedName>
</protein>
<reference evidence="1 2" key="1">
    <citation type="journal article" date="2018" name="Science">
        <title>The opium poppy genome and morphinan production.</title>
        <authorList>
            <person name="Guo L."/>
            <person name="Winzer T."/>
            <person name="Yang X."/>
            <person name="Li Y."/>
            <person name="Ning Z."/>
            <person name="He Z."/>
            <person name="Teodor R."/>
            <person name="Lu Y."/>
            <person name="Bowser T.A."/>
            <person name="Graham I.A."/>
            <person name="Ye K."/>
        </authorList>
    </citation>
    <scope>NUCLEOTIDE SEQUENCE [LARGE SCALE GENOMIC DNA]</scope>
    <source>
        <strain evidence="2">cv. HN1</strain>
        <tissue evidence="1">Leaves</tissue>
    </source>
</reference>
<dbReference type="Gramene" id="RZC68433">
    <property type="protein sequence ID" value="RZC68433"/>
    <property type="gene ID" value="C5167_031670"/>
</dbReference>
<dbReference type="AlphaFoldDB" id="A0A4Y7K4Z9"/>
<evidence type="ECO:0000313" key="2">
    <source>
        <dbReference type="Proteomes" id="UP000316621"/>
    </source>
</evidence>